<protein>
    <submittedName>
        <fullName evidence="2">HotDog domain-containing protein</fullName>
    </submittedName>
</protein>
<dbReference type="Proteomes" id="UP001172102">
    <property type="component" value="Unassembled WGS sequence"/>
</dbReference>
<proteinExistence type="predicted"/>
<dbReference type="PANTHER" id="PTHR47260:SF6">
    <property type="entry name" value="THIOESTERASE DOMAIN-CONTAINING PROTEIN"/>
    <property type="match status" value="1"/>
</dbReference>
<keyword evidence="3" id="KW-1185">Reference proteome</keyword>
<reference evidence="2" key="1">
    <citation type="submission" date="2023-06" db="EMBL/GenBank/DDBJ databases">
        <title>Genome-scale phylogeny and comparative genomics of the fungal order Sordariales.</title>
        <authorList>
            <consortium name="Lawrence Berkeley National Laboratory"/>
            <person name="Hensen N."/>
            <person name="Bonometti L."/>
            <person name="Westerberg I."/>
            <person name="Brannstrom I.O."/>
            <person name="Guillou S."/>
            <person name="Cros-Aarteil S."/>
            <person name="Calhoun S."/>
            <person name="Haridas S."/>
            <person name="Kuo A."/>
            <person name="Mondo S."/>
            <person name="Pangilinan J."/>
            <person name="Riley R."/>
            <person name="Labutti K."/>
            <person name="Andreopoulos B."/>
            <person name="Lipzen A."/>
            <person name="Chen C."/>
            <person name="Yanf M."/>
            <person name="Daum C."/>
            <person name="Ng V."/>
            <person name="Clum A."/>
            <person name="Steindorff A."/>
            <person name="Ohm R."/>
            <person name="Martin F."/>
            <person name="Silar P."/>
            <person name="Natvig D."/>
            <person name="Lalanne C."/>
            <person name="Gautier V."/>
            <person name="Ament-Velasquez S.L."/>
            <person name="Kruys A."/>
            <person name="Hutchinson M.I."/>
            <person name="Powell A.J."/>
            <person name="Barry K."/>
            <person name="Miller A.N."/>
            <person name="Grigoriev I.V."/>
            <person name="Debuchy R."/>
            <person name="Gladieux P."/>
            <person name="Thoren M.H."/>
            <person name="Johannesson H."/>
        </authorList>
    </citation>
    <scope>NUCLEOTIDE SEQUENCE</scope>
    <source>
        <strain evidence="2">SMH4607-1</strain>
    </source>
</reference>
<name>A0AA40AS11_9PEZI</name>
<dbReference type="PANTHER" id="PTHR47260">
    <property type="entry name" value="UPF0644 PROTEIN PB2B4.06"/>
    <property type="match status" value="1"/>
</dbReference>
<dbReference type="Pfam" id="PF03061">
    <property type="entry name" value="4HBT"/>
    <property type="match status" value="1"/>
</dbReference>
<evidence type="ECO:0000313" key="3">
    <source>
        <dbReference type="Proteomes" id="UP001172102"/>
    </source>
</evidence>
<dbReference type="InterPro" id="IPR052061">
    <property type="entry name" value="PTE-AB_protein"/>
</dbReference>
<evidence type="ECO:0000259" key="1">
    <source>
        <dbReference type="Pfam" id="PF03061"/>
    </source>
</evidence>
<evidence type="ECO:0000313" key="2">
    <source>
        <dbReference type="EMBL" id="KAK0720938.1"/>
    </source>
</evidence>
<comment type="caution">
    <text evidence="2">The sequence shown here is derived from an EMBL/GenBank/DDBJ whole genome shotgun (WGS) entry which is preliminary data.</text>
</comment>
<dbReference type="CDD" id="cd03443">
    <property type="entry name" value="PaaI_thioesterase"/>
    <property type="match status" value="1"/>
</dbReference>
<gene>
    <name evidence="2" type="ORF">B0H67DRAFT_486516</name>
</gene>
<dbReference type="Gene3D" id="3.10.129.10">
    <property type="entry name" value="Hotdog Thioesterase"/>
    <property type="match status" value="1"/>
</dbReference>
<accession>A0AA40AS11</accession>
<dbReference type="InterPro" id="IPR006683">
    <property type="entry name" value="Thioestr_dom"/>
</dbReference>
<dbReference type="SUPFAM" id="SSF54637">
    <property type="entry name" value="Thioesterase/thiol ester dehydrase-isomerase"/>
    <property type="match status" value="1"/>
</dbReference>
<sequence length="189" mass="20466">MTPQEAAATPDVLHFKAIPWCAAHLSSSPAVVAAQSFSRRAKPHYTDALIAQTLNTPDAIPYYATFYTPPADPRALVTEVGAFLTLGPLVNGWSGVCHGGIVMTILDEVMGQLAAANKERDVMADIPLMTAYLNTKFVKPVRTGTTIYVAAKFVRHEGRKYWSEAEVQDESGTVLAKGEALFVMLKAKL</sequence>
<dbReference type="EMBL" id="JAUKUA010000003">
    <property type="protein sequence ID" value="KAK0720938.1"/>
    <property type="molecule type" value="Genomic_DNA"/>
</dbReference>
<dbReference type="AlphaFoldDB" id="A0AA40AS11"/>
<organism evidence="2 3">
    <name type="scientific">Lasiosphaeris hirsuta</name>
    <dbReference type="NCBI Taxonomy" id="260670"/>
    <lineage>
        <taxon>Eukaryota</taxon>
        <taxon>Fungi</taxon>
        <taxon>Dikarya</taxon>
        <taxon>Ascomycota</taxon>
        <taxon>Pezizomycotina</taxon>
        <taxon>Sordariomycetes</taxon>
        <taxon>Sordariomycetidae</taxon>
        <taxon>Sordariales</taxon>
        <taxon>Lasiosphaeriaceae</taxon>
        <taxon>Lasiosphaeris</taxon>
    </lineage>
</organism>
<feature type="domain" description="Thioesterase" evidence="1">
    <location>
        <begin position="95"/>
        <end position="175"/>
    </location>
</feature>
<dbReference type="InterPro" id="IPR029069">
    <property type="entry name" value="HotDog_dom_sf"/>
</dbReference>